<dbReference type="InterPro" id="IPR019303">
    <property type="entry name" value="vWA_TerF_C"/>
</dbReference>
<dbReference type="Gene3D" id="3.40.50.410">
    <property type="entry name" value="von Willebrand factor, type A domain"/>
    <property type="match status" value="1"/>
</dbReference>
<dbReference type="SUPFAM" id="SSF53300">
    <property type="entry name" value="vWA-like"/>
    <property type="match status" value="1"/>
</dbReference>
<keyword evidence="4" id="KW-1185">Reference proteome</keyword>
<dbReference type="GO" id="GO:0046690">
    <property type="term" value="P:response to tellurium ion"/>
    <property type="evidence" value="ECO:0007669"/>
    <property type="project" value="UniProtKB-KW"/>
</dbReference>
<dbReference type="CDD" id="cd06974">
    <property type="entry name" value="TerD_like"/>
    <property type="match status" value="1"/>
</dbReference>
<dbReference type="InterPro" id="IPR051324">
    <property type="entry name" value="Stress/Tellurium_Resist"/>
</dbReference>
<dbReference type="Proteomes" id="UP000199035">
    <property type="component" value="Unassembled WGS sequence"/>
</dbReference>
<reference evidence="4" key="1">
    <citation type="submission" date="2016-10" db="EMBL/GenBank/DDBJ databases">
        <authorList>
            <person name="Varghese N."/>
            <person name="Submissions S."/>
        </authorList>
    </citation>
    <scope>NUCLEOTIDE SEQUENCE [LARGE SCALE GENOMIC DNA]</scope>
    <source>
        <strain evidence="4">ANC 5109</strain>
    </source>
</reference>
<dbReference type="PANTHER" id="PTHR32097:SF3">
    <property type="entry name" value="TELLURITE RESISTANCE PROTEIN"/>
    <property type="match status" value="1"/>
</dbReference>
<evidence type="ECO:0000256" key="1">
    <source>
        <dbReference type="ARBA" id="ARBA00022686"/>
    </source>
</evidence>
<dbReference type="InterPro" id="IPR003325">
    <property type="entry name" value="TerD"/>
</dbReference>
<proteinExistence type="predicted"/>
<name>A0A1H3KGK0_9GAMM</name>
<keyword evidence="1" id="KW-0778">Tellurium resistance</keyword>
<dbReference type="Gene3D" id="2.60.60.30">
    <property type="entry name" value="sav2460 like domains"/>
    <property type="match status" value="1"/>
</dbReference>
<feature type="domain" description="VWFA" evidence="2">
    <location>
        <begin position="228"/>
        <end position="409"/>
    </location>
</feature>
<dbReference type="STRING" id="595670.SAMN05421643_11261"/>
<dbReference type="InterPro" id="IPR002035">
    <property type="entry name" value="VWF_A"/>
</dbReference>
<evidence type="ECO:0000259" key="2">
    <source>
        <dbReference type="PROSITE" id="PS50234"/>
    </source>
</evidence>
<dbReference type="PROSITE" id="PS50234">
    <property type="entry name" value="VWFA"/>
    <property type="match status" value="1"/>
</dbReference>
<evidence type="ECO:0000313" key="3">
    <source>
        <dbReference type="EMBL" id="SDY50935.1"/>
    </source>
</evidence>
<accession>A0A1H3KGK0</accession>
<dbReference type="Pfam" id="PF02342">
    <property type="entry name" value="TerD"/>
    <property type="match status" value="1"/>
</dbReference>
<evidence type="ECO:0000313" key="4">
    <source>
        <dbReference type="Proteomes" id="UP000199035"/>
    </source>
</evidence>
<dbReference type="PANTHER" id="PTHR32097">
    <property type="entry name" value="CAMP-BINDING PROTEIN 1-RELATED"/>
    <property type="match status" value="1"/>
</dbReference>
<protein>
    <submittedName>
        <fullName evidence="3">Stress response protein SCP2</fullName>
    </submittedName>
</protein>
<dbReference type="InterPro" id="IPR036465">
    <property type="entry name" value="vWFA_dom_sf"/>
</dbReference>
<dbReference type="EMBL" id="FNPK01000012">
    <property type="protein sequence ID" value="SDY50935.1"/>
    <property type="molecule type" value="Genomic_DNA"/>
</dbReference>
<organism evidence="3 4">
    <name type="scientific">Acinetobacter kyonggiensis</name>
    <dbReference type="NCBI Taxonomy" id="595670"/>
    <lineage>
        <taxon>Bacteria</taxon>
        <taxon>Pseudomonadati</taxon>
        <taxon>Pseudomonadota</taxon>
        <taxon>Gammaproteobacteria</taxon>
        <taxon>Moraxellales</taxon>
        <taxon>Moraxellaceae</taxon>
        <taxon>Acinetobacter</taxon>
    </lineage>
</organism>
<gene>
    <name evidence="3" type="ORF">SAMN05421643_11261</name>
</gene>
<dbReference type="RefSeq" id="WP_092690580.1">
    <property type="nucleotide sequence ID" value="NZ_FNPK01000012.1"/>
</dbReference>
<dbReference type="Pfam" id="PF10138">
    <property type="entry name" value="vWA-TerF-like"/>
    <property type="match status" value="1"/>
</dbReference>
<sequence length="428" mass="48141">MQLVSGQKIALNQLIQNNTKFTLRVHFNASFDVDISSFAVGQNDKLFNDDYMTFYNQPQTPYGEVQYHQQENANLFTFDLSKINVAQTPRFVICATVANDQAMMQNIQSGQISLVNQQGEVLANYQLNPSNFSQEKAVMLTEIYFKNDLWRMAAIGQGFNGGLKALVAYFGGQVAEEISSPIHPAAKLDLKKKVILDKIENVAPHLLDLTKKSLMSLEKNNLLDIKARVALVLDYSGSMNQQYKSGDVQQVLDRIMPLALNFDDDGSFECWAFAEKALRLNDVRLDNLNNYIASEQGGYKKWNAGAGYNNEPAVLEEVLAYFNKDSSSNLPVYIVFISDGGVSEARKIKKILQEASSQPIFWQFVGIGGRNYGVLEKLDTMEGRVVDNCNFFKIDNIKSISESMLYDFLLQEFPIWLTEAKNKNIVSG</sequence>
<dbReference type="SMART" id="SM00327">
    <property type="entry name" value="VWA"/>
    <property type="match status" value="1"/>
</dbReference>
<dbReference type="AlphaFoldDB" id="A0A1H3KGK0"/>